<protein>
    <submittedName>
        <fullName evidence="1">Uncharacterized protein</fullName>
    </submittedName>
</protein>
<dbReference type="AlphaFoldDB" id="A0A7R9CTT7"/>
<sequence>MLCVTYDREYLSQKVTGHVRVLGTAPKRLHPQVRVLVTKPATAGHYRLVVTLTNVVLHDVLVFQASRLNKMSLELTLTRCSRNSTKRSELLRNKWMKSSGLARSTLGAVEPSNIPFICLAEGLQWINVETMTDWGLEFSLASGSVVSFSVEMISVLSKHVHQSLCIILLAFSNPATQQTTAVIPYRDIVEILLEEQGELRLEVLLRELKYPVVSPKDVESSPLHKNCLHLLDGGGEHEELVLDIQHRHHVLVPLSRLAERKDQDCNPYLVVDVVMVLDERDMFLSSLATITSNVEEDNTACRRNIEVQELSSRPERQPCDRDTPVLEYLLLVGTFPTHIAWTATTSEEDNGAIVEAHCHEVEVFMDTQCCGRGWLVVGDGSGDSDTGGVTMLVLLLQVPHLNQRVHAGLVFLEVTSSNSSMKTKRRDRIIGCSGIPFSSKQTSTEHFANLFDCAGASFVFSVNSVKEAALTVFRMFFMNK</sequence>
<evidence type="ECO:0000313" key="1">
    <source>
        <dbReference type="EMBL" id="CAD7402386.1"/>
    </source>
</evidence>
<name>A0A7R9CTT7_TIMCR</name>
<accession>A0A7R9CTT7</accession>
<reference evidence="1" key="1">
    <citation type="submission" date="2020-11" db="EMBL/GenBank/DDBJ databases">
        <authorList>
            <person name="Tran Van P."/>
        </authorList>
    </citation>
    <scope>NUCLEOTIDE SEQUENCE</scope>
</reference>
<dbReference type="EMBL" id="OC318527">
    <property type="protein sequence ID" value="CAD7402386.1"/>
    <property type="molecule type" value="Genomic_DNA"/>
</dbReference>
<proteinExistence type="predicted"/>
<organism evidence="1">
    <name type="scientific">Timema cristinae</name>
    <name type="common">Walking stick</name>
    <dbReference type="NCBI Taxonomy" id="61476"/>
    <lineage>
        <taxon>Eukaryota</taxon>
        <taxon>Metazoa</taxon>
        <taxon>Ecdysozoa</taxon>
        <taxon>Arthropoda</taxon>
        <taxon>Hexapoda</taxon>
        <taxon>Insecta</taxon>
        <taxon>Pterygota</taxon>
        <taxon>Neoptera</taxon>
        <taxon>Polyneoptera</taxon>
        <taxon>Phasmatodea</taxon>
        <taxon>Timematodea</taxon>
        <taxon>Timematoidea</taxon>
        <taxon>Timematidae</taxon>
        <taxon>Timema</taxon>
    </lineage>
</organism>
<gene>
    <name evidence="1" type="ORF">TCEB3V08_LOCUS6465</name>
</gene>